<evidence type="ECO:0000256" key="1">
    <source>
        <dbReference type="ARBA" id="ARBA00022801"/>
    </source>
</evidence>
<evidence type="ECO:0000256" key="2">
    <source>
        <dbReference type="SAM" id="SignalP"/>
    </source>
</evidence>
<name>A0ABW4IHE7_9SPHI</name>
<feature type="domain" description="BD-FAE-like" evidence="3">
    <location>
        <begin position="145"/>
        <end position="189"/>
    </location>
</feature>
<evidence type="ECO:0000313" key="4">
    <source>
        <dbReference type="EMBL" id="MFD1631784.1"/>
    </source>
</evidence>
<evidence type="ECO:0000313" key="5">
    <source>
        <dbReference type="Proteomes" id="UP001597118"/>
    </source>
</evidence>
<accession>A0ABW4IHE7</accession>
<feature type="domain" description="BD-FAE-like" evidence="3">
    <location>
        <begin position="51"/>
        <end position="103"/>
    </location>
</feature>
<dbReference type="EMBL" id="JBHUDG010000050">
    <property type="protein sequence ID" value="MFD1631784.1"/>
    <property type="molecule type" value="Genomic_DNA"/>
</dbReference>
<dbReference type="RefSeq" id="WP_379664150.1">
    <property type="nucleotide sequence ID" value="NZ_JBHUDG010000050.1"/>
</dbReference>
<feature type="signal peptide" evidence="2">
    <location>
        <begin position="1"/>
        <end position="20"/>
    </location>
</feature>
<dbReference type="InterPro" id="IPR050300">
    <property type="entry name" value="GDXG_lipolytic_enzyme"/>
</dbReference>
<keyword evidence="1 4" id="KW-0378">Hydrolase</keyword>
<dbReference type="Pfam" id="PF20434">
    <property type="entry name" value="BD-FAE"/>
    <property type="match status" value="2"/>
</dbReference>
<organism evidence="4 5">
    <name type="scientific">Pseudopedobacter beijingensis</name>
    <dbReference type="NCBI Taxonomy" id="1207056"/>
    <lineage>
        <taxon>Bacteria</taxon>
        <taxon>Pseudomonadati</taxon>
        <taxon>Bacteroidota</taxon>
        <taxon>Sphingobacteriia</taxon>
        <taxon>Sphingobacteriales</taxon>
        <taxon>Sphingobacteriaceae</taxon>
        <taxon>Pseudopedobacter</taxon>
    </lineage>
</organism>
<reference evidence="5" key="1">
    <citation type="journal article" date="2019" name="Int. J. Syst. Evol. Microbiol.">
        <title>The Global Catalogue of Microorganisms (GCM) 10K type strain sequencing project: providing services to taxonomists for standard genome sequencing and annotation.</title>
        <authorList>
            <consortium name="The Broad Institute Genomics Platform"/>
            <consortium name="The Broad Institute Genome Sequencing Center for Infectious Disease"/>
            <person name="Wu L."/>
            <person name="Ma J."/>
        </authorList>
    </citation>
    <scope>NUCLEOTIDE SEQUENCE [LARGE SCALE GENOMIC DNA]</scope>
    <source>
        <strain evidence="5">CCUG 53762</strain>
    </source>
</reference>
<dbReference type="InterPro" id="IPR049492">
    <property type="entry name" value="BD-FAE-like_dom"/>
</dbReference>
<dbReference type="Proteomes" id="UP001597118">
    <property type="component" value="Unassembled WGS sequence"/>
</dbReference>
<dbReference type="PANTHER" id="PTHR48081">
    <property type="entry name" value="AB HYDROLASE SUPERFAMILY PROTEIN C4A8.06C"/>
    <property type="match status" value="1"/>
</dbReference>
<evidence type="ECO:0000259" key="3">
    <source>
        <dbReference type="Pfam" id="PF20434"/>
    </source>
</evidence>
<dbReference type="InterPro" id="IPR029058">
    <property type="entry name" value="AB_hydrolase_fold"/>
</dbReference>
<dbReference type="SUPFAM" id="SSF53474">
    <property type="entry name" value="alpha/beta-Hydrolases"/>
    <property type="match status" value="1"/>
</dbReference>
<keyword evidence="5" id="KW-1185">Reference proteome</keyword>
<feature type="chain" id="PRO_5046400945" evidence="2">
    <location>
        <begin position="21"/>
        <end position="280"/>
    </location>
</feature>
<dbReference type="Gene3D" id="3.40.50.1820">
    <property type="entry name" value="alpha/beta hydrolase"/>
    <property type="match status" value="1"/>
</dbReference>
<gene>
    <name evidence="4" type="ORF">ACFSAH_18060</name>
</gene>
<protein>
    <submittedName>
        <fullName evidence="4">Alpha/beta hydrolase</fullName>
    </submittedName>
</protein>
<proteinExistence type="predicted"/>
<sequence length="280" mass="30744">MKNFFVIIVWFLGLMNIAFAQSPASVKVINDVRYAPKIEASLNDVSCDRFLDIYLPENTSESSKLPVFMFIHGGGFSGGDKSQTKGFCERLASKGVAVVSINYLPNLKLNRVQGVTCRSNMSEGLPASGKFHPALSQAIDIASVDASLALKWIKDNAKKYHFDVNKITVSGGSAGAMTALYMGLCKKNKIKIAALVNFFGGLENNDYIVNYKLPVLTFHGNKDDLISVEYAHSLHQFLEKKNNTHSKLVIMDGVGHASHIYITSKIPVILDFLASVYTVK</sequence>
<dbReference type="GO" id="GO:0016787">
    <property type="term" value="F:hydrolase activity"/>
    <property type="evidence" value="ECO:0007669"/>
    <property type="project" value="UniProtKB-KW"/>
</dbReference>
<keyword evidence="2" id="KW-0732">Signal</keyword>
<comment type="caution">
    <text evidence="4">The sequence shown here is derived from an EMBL/GenBank/DDBJ whole genome shotgun (WGS) entry which is preliminary data.</text>
</comment>